<feature type="compositionally biased region" description="Acidic residues" evidence="5">
    <location>
        <begin position="413"/>
        <end position="432"/>
    </location>
</feature>
<feature type="transmembrane region" description="Helical" evidence="6">
    <location>
        <begin position="101"/>
        <end position="124"/>
    </location>
</feature>
<evidence type="ECO:0000256" key="2">
    <source>
        <dbReference type="ARBA" id="ARBA00022692"/>
    </source>
</evidence>
<evidence type="ECO:0000256" key="5">
    <source>
        <dbReference type="SAM" id="MobiDB-lite"/>
    </source>
</evidence>
<feature type="compositionally biased region" description="Basic and acidic residues" evidence="5">
    <location>
        <begin position="522"/>
        <end position="548"/>
    </location>
</feature>
<keyword evidence="3 6" id="KW-1133">Transmembrane helix</keyword>
<name>A0A9P5VJ17_9FUNG</name>
<feature type="compositionally biased region" description="Basic and acidic residues" evidence="5">
    <location>
        <begin position="711"/>
        <end position="723"/>
    </location>
</feature>
<reference evidence="7" key="1">
    <citation type="journal article" date="2020" name="Fungal Divers.">
        <title>Resolving the Mortierellaceae phylogeny through synthesis of multi-gene phylogenetics and phylogenomics.</title>
        <authorList>
            <person name="Vandepol N."/>
            <person name="Liber J."/>
            <person name="Desiro A."/>
            <person name="Na H."/>
            <person name="Kennedy M."/>
            <person name="Barry K."/>
            <person name="Grigoriev I.V."/>
            <person name="Miller A.N."/>
            <person name="O'Donnell K."/>
            <person name="Stajich J.E."/>
            <person name="Bonito G."/>
        </authorList>
    </citation>
    <scope>NUCLEOTIDE SEQUENCE</scope>
    <source>
        <strain evidence="7">NVP1</strain>
    </source>
</reference>
<feature type="region of interest" description="Disordered" evidence="5">
    <location>
        <begin position="253"/>
        <end position="320"/>
    </location>
</feature>
<feature type="transmembrane region" description="Helical" evidence="6">
    <location>
        <begin position="6"/>
        <end position="27"/>
    </location>
</feature>
<dbReference type="Proteomes" id="UP000696485">
    <property type="component" value="Unassembled WGS sequence"/>
</dbReference>
<evidence type="ECO:0000256" key="4">
    <source>
        <dbReference type="ARBA" id="ARBA00023136"/>
    </source>
</evidence>
<gene>
    <name evidence="7" type="ORF">BG006_009258</name>
</gene>
<feature type="compositionally biased region" description="Basic and acidic residues" evidence="5">
    <location>
        <begin position="679"/>
        <end position="688"/>
    </location>
</feature>
<dbReference type="InterPro" id="IPR005178">
    <property type="entry name" value="Ostalpha/TMEM184C"/>
</dbReference>
<dbReference type="Pfam" id="PF03619">
    <property type="entry name" value="Solute_trans_a"/>
    <property type="match status" value="1"/>
</dbReference>
<sequence length="1001" mass="115384">PNQQRYIVRMLLMVPIYAISSWFSFVYVREAIYYETIRILYEAFVIASFLILMLQYLGDSLEDQKRALRQHKKTERWFFPMCCLKYNPSRPHFLQFMKWGILQYVPLVVVASILTILLQYYGWYCESSWNPKFGHVWILVINTTAVTVATYFLIMFYFTIREDLKEYEPFYKFMAVKLVVFFSFWQMVLVEGLVYFGYIHATTYWSTTDISVGICAVLIDVEMVFFALMHVKAFSYKPYVPLIPNPAYVPPEGETSSTIDAGGSTDGNSKTGPSNYRRNSLRRNPSLSSLSSEQERPKRKSKSSSKKSEKSKEPSEPKMILDYTQKTPLWKGLLDSFNPLDTLRELKYGFKYLYRWSRGIPVDKDSRRLLDLKVAFGRLRPEVPYIPPKDKKKDKDKDKKKKKDKKRKKSDNTDSDDHDSTEDSDDKEDDNDKDNIRKNRDPEKAEDGVEYHAGVGNSRSQDSLRKSHTQSKRVIDVELGYGAGVDTLPMHSMRESTKTRKPVRPLTCAGPKKPSPLGNKKSSREYLGKEDATRTERATFPDIKLDPIPKKTLLSGLNEELPLPSDQTISSTSSLDIPMPSAMPSAGTYRPAPYGNDSRQTRGHALEQELFIPYDRQGNSRLPQEYSRFVEPSSSRPSRGGNSGLTQLNNRNFDTKTAPYQLDFVDAVQPSETDNIMADSRDPRFRDSHRLHHRVSRDDSVQSSDVSGFYHNREGSRSDPELGRYGLDHEHYLEQMRFLAEEEEAARFKLHQRELEGTEDDPNPKKPNDDQKPTDKSQQPPTSVQQTSQQQPQPSSSRYLNDTAEQDPVIAEYNQLHLDSLDSDYSTGYRPEYRYDRNYNSVAVEPSSRPRYAHQQQPQQGRYQRAYRYPMGMSQPAAPPQVYRFPDERDYLPPPRRDGYSGRGPPTAVSVAMRAQQYSRPYDDYNRPSQPYYPQPQYSYVQQARMDRSPGGMESPRKTLLLLHAEGQIVNESESGIEAAIAAKIQDPIISSQRRAMRHHS</sequence>
<comment type="caution">
    <text evidence="7">The sequence shown here is derived from an EMBL/GenBank/DDBJ whole genome shotgun (WGS) entry which is preliminary data.</text>
</comment>
<dbReference type="EMBL" id="JAAAUY010000665">
    <property type="protein sequence ID" value="KAF9327440.1"/>
    <property type="molecule type" value="Genomic_DNA"/>
</dbReference>
<accession>A0A9P5VJ17</accession>
<dbReference type="PANTHER" id="PTHR23423">
    <property type="entry name" value="ORGANIC SOLUTE TRANSPORTER-RELATED"/>
    <property type="match status" value="1"/>
</dbReference>
<evidence type="ECO:0000256" key="1">
    <source>
        <dbReference type="ARBA" id="ARBA00004141"/>
    </source>
</evidence>
<feature type="compositionally biased region" description="Basic and acidic residues" evidence="5">
    <location>
        <begin position="433"/>
        <end position="450"/>
    </location>
</feature>
<keyword evidence="2 6" id="KW-0812">Transmembrane</keyword>
<feature type="compositionally biased region" description="Basic and acidic residues" evidence="5">
    <location>
        <begin position="388"/>
        <end position="397"/>
    </location>
</feature>
<feature type="non-terminal residue" evidence="7">
    <location>
        <position position="1001"/>
    </location>
</feature>
<evidence type="ECO:0000256" key="6">
    <source>
        <dbReference type="SAM" id="Phobius"/>
    </source>
</evidence>
<feature type="compositionally biased region" description="Low complexity" evidence="5">
    <location>
        <begin position="776"/>
        <end position="797"/>
    </location>
</feature>
<protein>
    <recommendedName>
        <fullName evidence="9">DUF300-domain-containing protein</fullName>
    </recommendedName>
</protein>
<organism evidence="7 8">
    <name type="scientific">Podila minutissima</name>
    <dbReference type="NCBI Taxonomy" id="64525"/>
    <lineage>
        <taxon>Eukaryota</taxon>
        <taxon>Fungi</taxon>
        <taxon>Fungi incertae sedis</taxon>
        <taxon>Mucoromycota</taxon>
        <taxon>Mortierellomycotina</taxon>
        <taxon>Mortierellomycetes</taxon>
        <taxon>Mortierellales</taxon>
        <taxon>Mortierellaceae</taxon>
        <taxon>Podila</taxon>
    </lineage>
</organism>
<feature type="region of interest" description="Disordered" evidence="5">
    <location>
        <begin position="754"/>
        <end position="802"/>
    </location>
</feature>
<evidence type="ECO:0000313" key="7">
    <source>
        <dbReference type="EMBL" id="KAF9327440.1"/>
    </source>
</evidence>
<feature type="compositionally biased region" description="Basic and acidic residues" evidence="5">
    <location>
        <begin position="306"/>
        <end position="316"/>
    </location>
</feature>
<feature type="transmembrane region" description="Helical" evidence="6">
    <location>
        <begin position="39"/>
        <end position="58"/>
    </location>
</feature>
<feature type="compositionally biased region" description="Basic residues" evidence="5">
    <location>
        <begin position="398"/>
        <end position="409"/>
    </location>
</feature>
<evidence type="ECO:0000256" key="3">
    <source>
        <dbReference type="ARBA" id="ARBA00022989"/>
    </source>
</evidence>
<evidence type="ECO:0000313" key="8">
    <source>
        <dbReference type="Proteomes" id="UP000696485"/>
    </source>
</evidence>
<feature type="transmembrane region" description="Helical" evidence="6">
    <location>
        <begin position="178"/>
        <end position="198"/>
    </location>
</feature>
<feature type="compositionally biased region" description="Low complexity" evidence="5">
    <location>
        <begin position="273"/>
        <end position="292"/>
    </location>
</feature>
<feature type="compositionally biased region" description="Basic and acidic residues" evidence="5">
    <location>
        <begin position="754"/>
        <end position="775"/>
    </location>
</feature>
<proteinExistence type="predicted"/>
<dbReference type="GO" id="GO:0016020">
    <property type="term" value="C:membrane"/>
    <property type="evidence" value="ECO:0007669"/>
    <property type="project" value="UniProtKB-SubCell"/>
</dbReference>
<feature type="region of interest" description="Disordered" evidence="5">
    <location>
        <begin position="382"/>
        <end position="548"/>
    </location>
</feature>
<feature type="compositionally biased region" description="Polar residues" evidence="5">
    <location>
        <begin position="565"/>
        <end position="575"/>
    </location>
</feature>
<evidence type="ECO:0008006" key="9">
    <source>
        <dbReference type="Google" id="ProtNLM"/>
    </source>
</evidence>
<feature type="region of interest" description="Disordered" evidence="5">
    <location>
        <begin position="872"/>
        <end position="907"/>
    </location>
</feature>
<feature type="compositionally biased region" description="Basic and acidic residues" evidence="5">
    <location>
        <begin position="885"/>
        <end position="900"/>
    </location>
</feature>
<dbReference type="AlphaFoldDB" id="A0A9P5VJ17"/>
<comment type="subcellular location">
    <subcellularLocation>
        <location evidence="1">Membrane</location>
        <topology evidence="1">Multi-pass membrane protein</topology>
    </subcellularLocation>
</comment>
<feature type="region of interest" description="Disordered" evidence="5">
    <location>
        <begin position="560"/>
        <end position="600"/>
    </location>
</feature>
<keyword evidence="4 6" id="KW-0472">Membrane</keyword>
<feature type="region of interest" description="Disordered" evidence="5">
    <location>
        <begin position="613"/>
        <end position="654"/>
    </location>
</feature>
<feature type="transmembrane region" description="Helical" evidence="6">
    <location>
        <begin position="210"/>
        <end position="231"/>
    </location>
</feature>
<dbReference type="SMART" id="SM01417">
    <property type="entry name" value="Solute_trans_a"/>
    <property type="match status" value="1"/>
</dbReference>
<keyword evidence="8" id="KW-1185">Reference proteome</keyword>
<feature type="region of interest" description="Disordered" evidence="5">
    <location>
        <begin position="671"/>
        <end position="723"/>
    </location>
</feature>
<feature type="transmembrane region" description="Helical" evidence="6">
    <location>
        <begin position="136"/>
        <end position="158"/>
    </location>
</feature>